<proteinExistence type="predicted"/>
<dbReference type="RefSeq" id="WP_343890762.1">
    <property type="nucleotide sequence ID" value="NZ_BAAAEH010000035.1"/>
</dbReference>
<evidence type="ECO:0008006" key="4">
    <source>
        <dbReference type="Google" id="ProtNLM"/>
    </source>
</evidence>
<organism evidence="2 3">
    <name type="scientific">Sphingomonas oligophenolica</name>
    <dbReference type="NCBI Taxonomy" id="301154"/>
    <lineage>
        <taxon>Bacteria</taxon>
        <taxon>Pseudomonadati</taxon>
        <taxon>Pseudomonadota</taxon>
        <taxon>Alphaproteobacteria</taxon>
        <taxon>Sphingomonadales</taxon>
        <taxon>Sphingomonadaceae</taxon>
        <taxon>Sphingomonas</taxon>
    </lineage>
</organism>
<evidence type="ECO:0000313" key="2">
    <source>
        <dbReference type="EMBL" id="MEN2788751.1"/>
    </source>
</evidence>
<comment type="caution">
    <text evidence="2">The sequence shown here is derived from an EMBL/GenBank/DDBJ whole genome shotgun (WGS) entry which is preliminary data.</text>
</comment>
<keyword evidence="1" id="KW-0812">Transmembrane</keyword>
<accession>A0ABU9XYY1</accession>
<evidence type="ECO:0000313" key="3">
    <source>
        <dbReference type="Proteomes" id="UP001419910"/>
    </source>
</evidence>
<feature type="transmembrane region" description="Helical" evidence="1">
    <location>
        <begin position="72"/>
        <end position="95"/>
    </location>
</feature>
<keyword evidence="3" id="KW-1185">Reference proteome</keyword>
<feature type="transmembrane region" description="Helical" evidence="1">
    <location>
        <begin position="217"/>
        <end position="245"/>
    </location>
</feature>
<sequence>MNLDVAGVLADAWRMWKRDRDLLLAVAGFFLFLPQFAVLVLLPDPPVPAAGVSNEEAIRVWAPLMAQWLSDYGLALVGSILWAAFGALLIFVLYLRSGRPDLKNALQAASRLLLRYLLVSVLASLPIALIAVPAVGFLLIIPGIYAIGRMMLAGAAMVAEQPLGAVASVKRSIELSRGHGLAFAGIAIALLLGSRLLPEPFVALGRVLDGAPTANPVSAALLDAMAAATASLATLATILIQIALYRRLVASKGI</sequence>
<keyword evidence="1" id="KW-1133">Transmembrane helix</keyword>
<dbReference type="EMBL" id="JBDIME010000002">
    <property type="protein sequence ID" value="MEN2788751.1"/>
    <property type="molecule type" value="Genomic_DNA"/>
</dbReference>
<keyword evidence="1" id="KW-0472">Membrane</keyword>
<feature type="transmembrane region" description="Helical" evidence="1">
    <location>
        <begin position="22"/>
        <end position="42"/>
    </location>
</feature>
<name>A0ABU9XYY1_9SPHN</name>
<protein>
    <recommendedName>
        <fullName evidence="4">Glycerophosphoryl diester phosphodiesterase membrane domain-containing protein</fullName>
    </recommendedName>
</protein>
<feature type="transmembrane region" description="Helical" evidence="1">
    <location>
        <begin position="116"/>
        <end position="141"/>
    </location>
</feature>
<reference evidence="2 3" key="1">
    <citation type="submission" date="2024-05" db="EMBL/GenBank/DDBJ databases">
        <authorList>
            <person name="Liu Q."/>
            <person name="Xin Y.-H."/>
        </authorList>
    </citation>
    <scope>NUCLEOTIDE SEQUENCE [LARGE SCALE GENOMIC DNA]</scope>
    <source>
        <strain evidence="2 3">CGMCC 1.10181</strain>
    </source>
</reference>
<dbReference type="Proteomes" id="UP001419910">
    <property type="component" value="Unassembled WGS sequence"/>
</dbReference>
<gene>
    <name evidence="2" type="ORF">ABC974_03865</name>
</gene>
<evidence type="ECO:0000256" key="1">
    <source>
        <dbReference type="SAM" id="Phobius"/>
    </source>
</evidence>